<dbReference type="InterPro" id="IPR046129">
    <property type="entry name" value="DUF6126"/>
</dbReference>
<accession>A0A239N2Y1</accession>
<dbReference type="AlphaFoldDB" id="A0A239N2Y1"/>
<dbReference type="EMBL" id="FZOF01000030">
    <property type="protein sequence ID" value="SNT49311.1"/>
    <property type="molecule type" value="Genomic_DNA"/>
</dbReference>
<evidence type="ECO:0000313" key="3">
    <source>
        <dbReference type="Proteomes" id="UP000198280"/>
    </source>
</evidence>
<proteinExistence type="predicted"/>
<gene>
    <name evidence="2" type="ORF">SAMN05216252_13092</name>
</gene>
<reference evidence="2 3" key="1">
    <citation type="submission" date="2017-06" db="EMBL/GenBank/DDBJ databases">
        <authorList>
            <person name="Kim H.J."/>
            <person name="Triplett B.A."/>
        </authorList>
    </citation>
    <scope>NUCLEOTIDE SEQUENCE [LARGE SCALE GENOMIC DNA]</scope>
    <source>
        <strain evidence="2 3">CGMCC 4.1858</strain>
    </source>
</reference>
<name>A0A239N2Y1_9ACTN</name>
<keyword evidence="3" id="KW-1185">Reference proteome</keyword>
<protein>
    <recommendedName>
        <fullName evidence="4">Small hydrophobic protein</fullName>
    </recommendedName>
</protein>
<organism evidence="2 3">
    <name type="scientific">Actinacidiphila glaucinigra</name>
    <dbReference type="NCBI Taxonomy" id="235986"/>
    <lineage>
        <taxon>Bacteria</taxon>
        <taxon>Bacillati</taxon>
        <taxon>Actinomycetota</taxon>
        <taxon>Actinomycetes</taxon>
        <taxon>Kitasatosporales</taxon>
        <taxon>Streptomycetaceae</taxon>
        <taxon>Actinacidiphila</taxon>
    </lineage>
</organism>
<keyword evidence="1" id="KW-0472">Membrane</keyword>
<dbReference type="Proteomes" id="UP000198280">
    <property type="component" value="Unassembled WGS sequence"/>
</dbReference>
<evidence type="ECO:0000256" key="1">
    <source>
        <dbReference type="SAM" id="Phobius"/>
    </source>
</evidence>
<dbReference type="Pfam" id="PF19621">
    <property type="entry name" value="DUF6126"/>
    <property type="match status" value="1"/>
</dbReference>
<evidence type="ECO:0000313" key="2">
    <source>
        <dbReference type="EMBL" id="SNT49311.1"/>
    </source>
</evidence>
<keyword evidence="1" id="KW-1133">Transmembrane helix</keyword>
<sequence length="47" mass="5171">MTRGLTVSADSRDKAPMGFKVRAFIYLVGVHVIAAFFFLIFHLAGAK</sequence>
<evidence type="ECO:0008006" key="4">
    <source>
        <dbReference type="Google" id="ProtNLM"/>
    </source>
</evidence>
<feature type="transmembrane region" description="Helical" evidence="1">
    <location>
        <begin position="21"/>
        <end position="44"/>
    </location>
</feature>
<keyword evidence="1" id="KW-0812">Transmembrane</keyword>